<reference evidence="1 2" key="1">
    <citation type="submission" date="2015-12" db="EMBL/GenBank/DDBJ databases">
        <title>Draft genome sequence of Moniliophthora roreri, the causal agent of frosty pod rot of cacao.</title>
        <authorList>
            <person name="Aime M.C."/>
            <person name="Diaz-Valderrama J.R."/>
            <person name="Kijpornyongpan T."/>
            <person name="Phillips-Mora W."/>
        </authorList>
    </citation>
    <scope>NUCLEOTIDE SEQUENCE [LARGE SCALE GENOMIC DNA]</scope>
    <source>
        <strain evidence="1 2">MCA 2952</strain>
    </source>
</reference>
<accession>A0A0W0FED1</accession>
<proteinExistence type="predicted"/>
<evidence type="ECO:0000313" key="1">
    <source>
        <dbReference type="EMBL" id="KTB34683.1"/>
    </source>
</evidence>
<organism evidence="1 2">
    <name type="scientific">Moniliophthora roreri</name>
    <name type="common">Frosty pod rot fungus</name>
    <name type="synonym">Monilia roreri</name>
    <dbReference type="NCBI Taxonomy" id="221103"/>
    <lineage>
        <taxon>Eukaryota</taxon>
        <taxon>Fungi</taxon>
        <taxon>Dikarya</taxon>
        <taxon>Basidiomycota</taxon>
        <taxon>Agaricomycotina</taxon>
        <taxon>Agaricomycetes</taxon>
        <taxon>Agaricomycetidae</taxon>
        <taxon>Agaricales</taxon>
        <taxon>Marasmiineae</taxon>
        <taxon>Marasmiaceae</taxon>
        <taxon>Moniliophthora</taxon>
    </lineage>
</organism>
<name>A0A0W0FED1_MONRR</name>
<comment type="caution">
    <text evidence="1">The sequence shown here is derived from an EMBL/GenBank/DDBJ whole genome shotgun (WGS) entry which is preliminary data.</text>
</comment>
<dbReference type="EMBL" id="LATX01002050">
    <property type="protein sequence ID" value="KTB34683.1"/>
    <property type="molecule type" value="Genomic_DNA"/>
</dbReference>
<gene>
    <name evidence="1" type="ORF">WG66_12742</name>
</gene>
<dbReference type="Proteomes" id="UP000054988">
    <property type="component" value="Unassembled WGS sequence"/>
</dbReference>
<sequence length="14" mass="1670">MYSQSEEAELLEKI</sequence>
<evidence type="ECO:0000313" key="2">
    <source>
        <dbReference type="Proteomes" id="UP000054988"/>
    </source>
</evidence>
<protein>
    <submittedName>
        <fullName evidence="1">Uncharacterized protein</fullName>
    </submittedName>
</protein>